<accession>A0A7C2GGZ0</accession>
<protein>
    <submittedName>
        <fullName evidence="2">Uma2 family endonuclease</fullName>
    </submittedName>
</protein>
<sequence length="176" mass="20018">MALKGKAWNWEAYLVLEETSQEKINLVQGGLLAMAGAGRKESRLLTRLLLLLAPACLEARCEAYVADMRLKVGEDVFYRDLIVVCEPSSDPRYEEHPCLVVEILSKSTEAMNRGRKLRSYLRLPSLKVYLLLDSRERRVEGHFQEGESWVYRELAEVALACPPVRFSLGEVYEGVL</sequence>
<evidence type="ECO:0000259" key="1">
    <source>
        <dbReference type="Pfam" id="PF05685"/>
    </source>
</evidence>
<keyword evidence="2" id="KW-0540">Nuclease</keyword>
<name>A0A7C2GGZ0_9DEIN</name>
<dbReference type="Gene3D" id="3.90.1570.10">
    <property type="entry name" value="tt1808, chain A"/>
    <property type="match status" value="1"/>
</dbReference>
<dbReference type="EMBL" id="DSHZ01000244">
    <property type="protein sequence ID" value="HEO42218.1"/>
    <property type="molecule type" value="Genomic_DNA"/>
</dbReference>
<dbReference type="GO" id="GO:0004519">
    <property type="term" value="F:endonuclease activity"/>
    <property type="evidence" value="ECO:0007669"/>
    <property type="project" value="UniProtKB-KW"/>
</dbReference>
<gene>
    <name evidence="3" type="ORF">ENP09_04945</name>
    <name evidence="2" type="ORF">ENP73_00300</name>
</gene>
<feature type="domain" description="Putative restriction endonuclease" evidence="1">
    <location>
        <begin position="10"/>
        <end position="153"/>
    </location>
</feature>
<dbReference type="AlphaFoldDB" id="A0A7C2GGZ0"/>
<dbReference type="InterPro" id="IPR008538">
    <property type="entry name" value="Uma2"/>
</dbReference>
<comment type="caution">
    <text evidence="2">The sequence shown here is derived from an EMBL/GenBank/DDBJ whole genome shotgun (WGS) entry which is preliminary data.</text>
</comment>
<dbReference type="Pfam" id="PF05685">
    <property type="entry name" value="Uma2"/>
    <property type="match status" value="1"/>
</dbReference>
<dbReference type="PANTHER" id="PTHR36558:SF1">
    <property type="entry name" value="RESTRICTION ENDONUCLEASE DOMAIN-CONTAINING PROTEIN-RELATED"/>
    <property type="match status" value="1"/>
</dbReference>
<dbReference type="InterPro" id="IPR012296">
    <property type="entry name" value="Nuclease_put_TT1808"/>
</dbReference>
<organism evidence="2">
    <name type="scientific">Thermus islandicus</name>
    <dbReference type="NCBI Taxonomy" id="540988"/>
    <lineage>
        <taxon>Bacteria</taxon>
        <taxon>Thermotogati</taxon>
        <taxon>Deinococcota</taxon>
        <taxon>Deinococci</taxon>
        <taxon>Thermales</taxon>
        <taxon>Thermaceae</taxon>
        <taxon>Thermus</taxon>
    </lineage>
</organism>
<dbReference type="SUPFAM" id="SSF52980">
    <property type="entry name" value="Restriction endonuclease-like"/>
    <property type="match status" value="1"/>
</dbReference>
<proteinExistence type="predicted"/>
<dbReference type="EMBL" id="DSKL01000013">
    <property type="protein sequence ID" value="HEH81472.1"/>
    <property type="molecule type" value="Genomic_DNA"/>
</dbReference>
<dbReference type="InterPro" id="IPR011335">
    <property type="entry name" value="Restrct_endonuc-II-like"/>
</dbReference>
<dbReference type="CDD" id="cd06260">
    <property type="entry name" value="DUF820-like"/>
    <property type="match status" value="1"/>
</dbReference>
<keyword evidence="2" id="KW-0255">Endonuclease</keyword>
<evidence type="ECO:0000313" key="2">
    <source>
        <dbReference type="EMBL" id="HEH81472.1"/>
    </source>
</evidence>
<dbReference type="PANTHER" id="PTHR36558">
    <property type="entry name" value="GLR1098 PROTEIN"/>
    <property type="match status" value="1"/>
</dbReference>
<keyword evidence="2" id="KW-0378">Hydrolase</keyword>
<reference evidence="2" key="1">
    <citation type="journal article" date="2020" name="mSystems">
        <title>Genome- and Community-Level Interaction Insights into Carbon Utilization and Element Cycling Functions of Hydrothermarchaeota in Hydrothermal Sediment.</title>
        <authorList>
            <person name="Zhou Z."/>
            <person name="Liu Y."/>
            <person name="Xu W."/>
            <person name="Pan J."/>
            <person name="Luo Z.H."/>
            <person name="Li M."/>
        </authorList>
    </citation>
    <scope>NUCLEOTIDE SEQUENCE [LARGE SCALE GENOMIC DNA]</scope>
    <source>
        <strain evidence="3">SpSt-189</strain>
        <strain evidence="2">SpSt-246</strain>
    </source>
</reference>
<evidence type="ECO:0000313" key="3">
    <source>
        <dbReference type="EMBL" id="HEO42218.1"/>
    </source>
</evidence>